<organism evidence="1 2">
    <name type="scientific">Streptomyces atratus</name>
    <dbReference type="NCBI Taxonomy" id="1893"/>
    <lineage>
        <taxon>Bacteria</taxon>
        <taxon>Bacillati</taxon>
        <taxon>Actinomycetota</taxon>
        <taxon>Actinomycetes</taxon>
        <taxon>Kitasatosporales</taxon>
        <taxon>Streptomycetaceae</taxon>
        <taxon>Streptomyces</taxon>
    </lineage>
</organism>
<gene>
    <name evidence="1" type="ORF">SAMN02787144_101585</name>
</gene>
<reference evidence="1 2" key="1">
    <citation type="submission" date="2016-11" db="EMBL/GenBank/DDBJ databases">
        <authorList>
            <person name="Jaros S."/>
            <person name="Januszkiewicz K."/>
            <person name="Wedrychowicz H."/>
        </authorList>
    </citation>
    <scope>NUCLEOTIDE SEQUENCE [LARGE SCALE GENOMIC DNA]</scope>
    <source>
        <strain evidence="1 2">OK807</strain>
    </source>
</reference>
<proteinExistence type="predicted"/>
<accession>A0A1K2DT81</accession>
<evidence type="ECO:0000313" key="1">
    <source>
        <dbReference type="EMBL" id="SFY25765.1"/>
    </source>
</evidence>
<dbReference type="RefSeq" id="WP_072487259.1">
    <property type="nucleotide sequence ID" value="NZ_CP108276.1"/>
</dbReference>
<protein>
    <submittedName>
        <fullName evidence="1">Uncharacterized protein</fullName>
    </submittedName>
</protein>
<dbReference type="STRING" id="1893.SAMN02787144_101585"/>
<evidence type="ECO:0000313" key="2">
    <source>
        <dbReference type="Proteomes" id="UP000181909"/>
    </source>
</evidence>
<dbReference type="Proteomes" id="UP000181909">
    <property type="component" value="Unassembled WGS sequence"/>
</dbReference>
<name>A0A1K2DT81_STRAR</name>
<dbReference type="AlphaFoldDB" id="A0A1K2DT81"/>
<dbReference type="EMBL" id="FPJO01000015">
    <property type="protein sequence ID" value="SFY25765.1"/>
    <property type="molecule type" value="Genomic_DNA"/>
</dbReference>
<sequence length="125" mass="13349">MSAGTTRIVGIPWSESSPRPTGELLIAHVRPGEPGEAPEYEEALGYVDRAVAGFAEAGAGFVGLRTAAELMAAWLEADLGRPDAARERARRVLEIHGPGEPDETDEERHAEAEALLDYVGRRTGA</sequence>